<feature type="region of interest" description="Disordered" evidence="5">
    <location>
        <begin position="360"/>
        <end position="383"/>
    </location>
</feature>
<gene>
    <name evidence="7" type="ORF">TKK_015142</name>
</gene>
<keyword evidence="2 4" id="KW-0863">Zinc-finger</keyword>
<evidence type="ECO:0000313" key="7">
    <source>
        <dbReference type="EMBL" id="KAL3389779.1"/>
    </source>
</evidence>
<dbReference type="EMBL" id="JBJJXI010000122">
    <property type="protein sequence ID" value="KAL3389779.1"/>
    <property type="molecule type" value="Genomic_DNA"/>
</dbReference>
<dbReference type="InterPro" id="IPR001841">
    <property type="entry name" value="Znf_RING"/>
</dbReference>
<dbReference type="SUPFAM" id="SSF57850">
    <property type="entry name" value="RING/U-box"/>
    <property type="match status" value="1"/>
</dbReference>
<evidence type="ECO:0000256" key="4">
    <source>
        <dbReference type="PROSITE-ProRule" id="PRU00175"/>
    </source>
</evidence>
<dbReference type="PROSITE" id="PS00518">
    <property type="entry name" value="ZF_RING_1"/>
    <property type="match status" value="1"/>
</dbReference>
<protein>
    <recommendedName>
        <fullName evidence="6">RING-type domain-containing protein</fullName>
    </recommendedName>
</protein>
<feature type="domain" description="RING-type" evidence="6">
    <location>
        <begin position="663"/>
        <end position="695"/>
    </location>
</feature>
<feature type="compositionally biased region" description="Polar residues" evidence="5">
    <location>
        <begin position="360"/>
        <end position="381"/>
    </location>
</feature>
<dbReference type="AlphaFoldDB" id="A0ABD2WB78"/>
<dbReference type="Proteomes" id="UP001627154">
    <property type="component" value="Unassembled WGS sequence"/>
</dbReference>
<evidence type="ECO:0000256" key="2">
    <source>
        <dbReference type="ARBA" id="ARBA00022771"/>
    </source>
</evidence>
<comment type="caution">
    <text evidence="7">The sequence shown here is derived from an EMBL/GenBank/DDBJ whole genome shotgun (WGS) entry which is preliminary data.</text>
</comment>
<accession>A0ABD2WB78</accession>
<name>A0ABD2WB78_9HYME</name>
<dbReference type="SMART" id="SM00384">
    <property type="entry name" value="AT_hook"/>
    <property type="match status" value="3"/>
</dbReference>
<feature type="compositionally biased region" description="Low complexity" evidence="5">
    <location>
        <begin position="454"/>
        <end position="463"/>
    </location>
</feature>
<evidence type="ECO:0000256" key="1">
    <source>
        <dbReference type="ARBA" id="ARBA00022723"/>
    </source>
</evidence>
<feature type="region of interest" description="Disordered" evidence="5">
    <location>
        <begin position="397"/>
        <end position="553"/>
    </location>
</feature>
<proteinExistence type="predicted"/>
<evidence type="ECO:0000256" key="3">
    <source>
        <dbReference type="ARBA" id="ARBA00022833"/>
    </source>
</evidence>
<evidence type="ECO:0000313" key="8">
    <source>
        <dbReference type="Proteomes" id="UP001627154"/>
    </source>
</evidence>
<dbReference type="InterPro" id="IPR017956">
    <property type="entry name" value="AT_hook_DNA-bd_motif"/>
</dbReference>
<dbReference type="InterPro" id="IPR017907">
    <property type="entry name" value="Znf_RING_CS"/>
</dbReference>
<keyword evidence="8" id="KW-1185">Reference proteome</keyword>
<dbReference type="PROSITE" id="PS50089">
    <property type="entry name" value="ZF_RING_2"/>
    <property type="match status" value="1"/>
</dbReference>
<dbReference type="GO" id="GO:0008270">
    <property type="term" value="F:zinc ion binding"/>
    <property type="evidence" value="ECO:0007669"/>
    <property type="project" value="UniProtKB-KW"/>
</dbReference>
<evidence type="ECO:0000259" key="6">
    <source>
        <dbReference type="PROSITE" id="PS50089"/>
    </source>
</evidence>
<organism evidence="7 8">
    <name type="scientific">Trichogramma kaykai</name>
    <dbReference type="NCBI Taxonomy" id="54128"/>
    <lineage>
        <taxon>Eukaryota</taxon>
        <taxon>Metazoa</taxon>
        <taxon>Ecdysozoa</taxon>
        <taxon>Arthropoda</taxon>
        <taxon>Hexapoda</taxon>
        <taxon>Insecta</taxon>
        <taxon>Pterygota</taxon>
        <taxon>Neoptera</taxon>
        <taxon>Endopterygota</taxon>
        <taxon>Hymenoptera</taxon>
        <taxon>Apocrita</taxon>
        <taxon>Proctotrupomorpha</taxon>
        <taxon>Chalcidoidea</taxon>
        <taxon>Trichogrammatidae</taxon>
        <taxon>Trichogramma</taxon>
    </lineage>
</organism>
<feature type="compositionally biased region" description="Polar residues" evidence="5">
    <location>
        <begin position="490"/>
        <end position="503"/>
    </location>
</feature>
<keyword evidence="1" id="KW-0479">Metal-binding</keyword>
<dbReference type="Gene3D" id="3.30.40.10">
    <property type="entry name" value="Zinc/RING finger domain, C3HC4 (zinc finger)"/>
    <property type="match status" value="1"/>
</dbReference>
<keyword evidence="3" id="KW-0862">Zinc</keyword>
<evidence type="ECO:0000256" key="5">
    <source>
        <dbReference type="SAM" id="MobiDB-lite"/>
    </source>
</evidence>
<reference evidence="7 8" key="1">
    <citation type="journal article" date="2024" name="bioRxiv">
        <title>A reference genome for Trichogramma kaykai: A tiny desert-dwelling parasitoid wasp with competing sex-ratio distorters.</title>
        <authorList>
            <person name="Culotta J."/>
            <person name="Lindsey A.R."/>
        </authorList>
    </citation>
    <scope>NUCLEOTIDE SEQUENCE [LARGE SCALE GENOMIC DNA]</scope>
    <source>
        <strain evidence="7 8">KSX58</strain>
    </source>
</reference>
<sequence length="751" mass="85641">MDVYVLRLKFIKELEELAGSSYDGLKEIYNRLKCKEMYTPLQNLRNVRFDLFKQKMLKARREFVPKTPDTLLELGQLLMDYPPLRSFYKGQATADDGSVAQIFINDDMLAPLNKITEIFCDGTFKIRCKQPKCAQIFTLHFRKVDMGFPSIICMTSSMTTSMYDAIWKKLFEIIPDLQRNIQTIHMDFERAQIKSAKKHFPSPKRVSGLMKITDVLEKMMKSYAIDYGKVAKGGRIRSLNLPANERTLDLQIIQAEEDLAIERYTVREFLGYIASLRRLDVARTNLYYAQLQWCERNRVVGRPDPEEEEEEEEEEEIEEITQTDIQYIQENLIADSGPGGTFEIEVAERRARRTQMIRISQNMSDPNDNAPNQPSTEQQSIPAGRIGRARMNASVAPSANIEQNEAAPEQEQVSARRRGRPRRNVSVAPSENVVQNEAAGEQQQVPVRRRGRPRTSASAASSVNVEQNEAAGEQAPVPTRRRGRPRTDASAASSVNVDQNEPTGEQLPVPARRRGQQPHVNLIDALEASTDEENDDDPRITSTDHNSTDENIGAMDNIESIDINDILTTEESAFNASTMQAPSMLDQEMNEVGNERIENLDLQNQNDVRFGEQEANTSPIASALVLVNANAINTREAKNDDDSGIPRKKRRRNPRKKCQLLSCEAKFRVRKLDCGHRYCVPCIRNFISRFCPQCRKPIGNYLPPEHMGGERWELGEDQQLDREFAHQTTRERIDLINSTRRLGIDIEDLYQ</sequence>
<dbReference type="InterPro" id="IPR013083">
    <property type="entry name" value="Znf_RING/FYVE/PHD"/>
</dbReference>